<name>A0ABS4QF31_9NOCA</name>
<reference evidence="1 2" key="1">
    <citation type="submission" date="2021-03" db="EMBL/GenBank/DDBJ databases">
        <title>Sequencing the genomes of 1000 actinobacteria strains.</title>
        <authorList>
            <person name="Klenk H.-P."/>
        </authorList>
    </citation>
    <scope>NUCLEOTIDE SEQUENCE [LARGE SCALE GENOMIC DNA]</scope>
    <source>
        <strain evidence="1 2">DSM 45516</strain>
    </source>
</reference>
<proteinExistence type="predicted"/>
<gene>
    <name evidence="1" type="ORF">BJ987_002599</name>
</gene>
<dbReference type="Proteomes" id="UP001519325">
    <property type="component" value="Unassembled WGS sequence"/>
</dbReference>
<organism evidence="1 2">
    <name type="scientific">Nocardia goodfellowii</name>
    <dbReference type="NCBI Taxonomy" id="882446"/>
    <lineage>
        <taxon>Bacteria</taxon>
        <taxon>Bacillati</taxon>
        <taxon>Actinomycetota</taxon>
        <taxon>Actinomycetes</taxon>
        <taxon>Mycobacteriales</taxon>
        <taxon>Nocardiaceae</taxon>
        <taxon>Nocardia</taxon>
    </lineage>
</organism>
<evidence type="ECO:0000313" key="1">
    <source>
        <dbReference type="EMBL" id="MBP2189698.1"/>
    </source>
</evidence>
<dbReference type="RefSeq" id="WP_209888767.1">
    <property type="nucleotide sequence ID" value="NZ_JAGGMR010000001.1"/>
</dbReference>
<evidence type="ECO:0008006" key="3">
    <source>
        <dbReference type="Google" id="ProtNLM"/>
    </source>
</evidence>
<protein>
    <recommendedName>
        <fullName evidence="3">PE domain-containing protein</fullName>
    </recommendedName>
</protein>
<sequence length="127" mass="13906">MADSEFDRLTKAAEGKHIRLEPNAAQDCAKLCSDMVTQLNSAINNAKTLGNVKGFGDLPDATALAQRYSDRATNGDSSLEYALKKHVEVVNDMMDTFIAAGRAYLEHEKASADELAKYDTTTKGYRK</sequence>
<accession>A0ABS4QF31</accession>
<keyword evidence="2" id="KW-1185">Reference proteome</keyword>
<evidence type="ECO:0000313" key="2">
    <source>
        <dbReference type="Proteomes" id="UP001519325"/>
    </source>
</evidence>
<comment type="caution">
    <text evidence="1">The sequence shown here is derived from an EMBL/GenBank/DDBJ whole genome shotgun (WGS) entry which is preliminary data.</text>
</comment>
<dbReference type="EMBL" id="JAGGMR010000001">
    <property type="protein sequence ID" value="MBP2189698.1"/>
    <property type="molecule type" value="Genomic_DNA"/>
</dbReference>